<evidence type="ECO:0000259" key="4">
    <source>
        <dbReference type="Pfam" id="PF17479"/>
    </source>
</evidence>
<dbReference type="Gene3D" id="3.50.90.10">
    <property type="entry name" value="YerB-like"/>
    <property type="match status" value="1"/>
</dbReference>
<dbReference type="RefSeq" id="WP_205121956.1">
    <property type="nucleotide sequence ID" value="NZ_JAFBCM010000001.1"/>
</dbReference>
<evidence type="ECO:0000313" key="5">
    <source>
        <dbReference type="EMBL" id="MFC3766436.1"/>
    </source>
</evidence>
<dbReference type="Pfam" id="PF11258">
    <property type="entry name" value="DUF3048"/>
    <property type="match status" value="1"/>
</dbReference>
<sequence>MAVSRYVRVMVIASLLAAVACSSGSTPAPAPSSPTPTAKPTPTPSPTPTPAPTPKPTAPPLGSGISPFTGLGDAKPGPVLAVKIDNVRQARPPSNLAQADLVYVEPVEAGLSRMMAIFSSRLPNVVGPVRSARESDLHILSQFGQPAFAYSGAKGTVLPLIADAPLFDVSPAHAGNAYDRHGDRPAPHNLYAEPLRLLSRAPKASLAKDIGFRFGAAPAGGQPKNAYNVRYSAFTIGFRWNASAMRWNVSMDGKPIRDAAGPPATPATVVVQYAKIKGSRFKDAWGNVSPFVETVGTGRALVLRDGRAYEGRWSRPTATAGTTFTTPAGQSLPFATGQTWVVFAPA</sequence>
<accession>A0ABV7YM47</accession>
<evidence type="ECO:0000256" key="1">
    <source>
        <dbReference type="SAM" id="MobiDB-lite"/>
    </source>
</evidence>
<feature type="compositionally biased region" description="Pro residues" evidence="1">
    <location>
        <begin position="28"/>
        <end position="59"/>
    </location>
</feature>
<feature type="domain" description="DUF3048" evidence="4">
    <location>
        <begin position="229"/>
        <end position="341"/>
    </location>
</feature>
<feature type="region of interest" description="Disordered" evidence="1">
    <location>
        <begin position="23"/>
        <end position="69"/>
    </location>
</feature>
<dbReference type="InterPro" id="IPR021416">
    <property type="entry name" value="DUF3048_N"/>
</dbReference>
<feature type="chain" id="PRO_5046398592" evidence="2">
    <location>
        <begin position="31"/>
        <end position="346"/>
    </location>
</feature>
<reference evidence="6" key="1">
    <citation type="journal article" date="2019" name="Int. J. Syst. Evol. Microbiol.">
        <title>The Global Catalogue of Microorganisms (GCM) 10K type strain sequencing project: providing services to taxonomists for standard genome sequencing and annotation.</title>
        <authorList>
            <consortium name="The Broad Institute Genomics Platform"/>
            <consortium name="The Broad Institute Genome Sequencing Center for Infectious Disease"/>
            <person name="Wu L."/>
            <person name="Ma J."/>
        </authorList>
    </citation>
    <scope>NUCLEOTIDE SEQUENCE [LARGE SCALE GENOMIC DNA]</scope>
    <source>
        <strain evidence="6">CGMCC 4.7241</strain>
    </source>
</reference>
<evidence type="ECO:0000313" key="6">
    <source>
        <dbReference type="Proteomes" id="UP001595699"/>
    </source>
</evidence>
<keyword evidence="6" id="KW-1185">Reference proteome</keyword>
<dbReference type="InterPro" id="IPR035328">
    <property type="entry name" value="DUF3048_C"/>
</dbReference>
<proteinExistence type="predicted"/>
<dbReference type="Proteomes" id="UP001595699">
    <property type="component" value="Unassembled WGS sequence"/>
</dbReference>
<dbReference type="PROSITE" id="PS51257">
    <property type="entry name" value="PROKAR_LIPOPROTEIN"/>
    <property type="match status" value="1"/>
</dbReference>
<evidence type="ECO:0000259" key="3">
    <source>
        <dbReference type="Pfam" id="PF11258"/>
    </source>
</evidence>
<keyword evidence="2" id="KW-0732">Signal</keyword>
<organism evidence="5 6">
    <name type="scientific">Tenggerimyces flavus</name>
    <dbReference type="NCBI Taxonomy" id="1708749"/>
    <lineage>
        <taxon>Bacteria</taxon>
        <taxon>Bacillati</taxon>
        <taxon>Actinomycetota</taxon>
        <taxon>Actinomycetes</taxon>
        <taxon>Propionibacteriales</taxon>
        <taxon>Nocardioidaceae</taxon>
        <taxon>Tenggerimyces</taxon>
    </lineage>
</organism>
<dbReference type="EMBL" id="JBHRZH010000055">
    <property type="protein sequence ID" value="MFC3766436.1"/>
    <property type="molecule type" value="Genomic_DNA"/>
</dbReference>
<dbReference type="Pfam" id="PF17479">
    <property type="entry name" value="DUF3048_C"/>
    <property type="match status" value="1"/>
</dbReference>
<dbReference type="InterPro" id="IPR023158">
    <property type="entry name" value="YerB-like_sf"/>
</dbReference>
<gene>
    <name evidence="5" type="ORF">ACFOUW_36805</name>
</gene>
<feature type="signal peptide" evidence="2">
    <location>
        <begin position="1"/>
        <end position="30"/>
    </location>
</feature>
<feature type="domain" description="DUF3048" evidence="3">
    <location>
        <begin position="74"/>
        <end position="204"/>
    </location>
</feature>
<dbReference type="SUPFAM" id="SSF159774">
    <property type="entry name" value="YerB-like"/>
    <property type="match status" value="1"/>
</dbReference>
<evidence type="ECO:0000256" key="2">
    <source>
        <dbReference type="SAM" id="SignalP"/>
    </source>
</evidence>
<comment type="caution">
    <text evidence="5">The sequence shown here is derived from an EMBL/GenBank/DDBJ whole genome shotgun (WGS) entry which is preliminary data.</text>
</comment>
<protein>
    <submittedName>
        <fullName evidence="5">DUF3048 domain-containing protein</fullName>
    </submittedName>
</protein>
<name>A0ABV7YM47_9ACTN</name>